<comment type="caution">
    <text evidence="2">The sequence shown here is derived from an EMBL/GenBank/DDBJ whole genome shotgun (WGS) entry which is preliminary data.</text>
</comment>
<reference evidence="2" key="1">
    <citation type="submission" date="2023-06" db="EMBL/GenBank/DDBJ databases">
        <title>Genome-scale phylogeny and comparative genomics of the fungal order Sordariales.</title>
        <authorList>
            <consortium name="Lawrence Berkeley National Laboratory"/>
            <person name="Hensen N."/>
            <person name="Bonometti L."/>
            <person name="Westerberg I."/>
            <person name="Brannstrom I.O."/>
            <person name="Guillou S."/>
            <person name="Cros-Aarteil S."/>
            <person name="Calhoun S."/>
            <person name="Haridas S."/>
            <person name="Kuo A."/>
            <person name="Mondo S."/>
            <person name="Pangilinan J."/>
            <person name="Riley R."/>
            <person name="LaButti K."/>
            <person name="Andreopoulos B."/>
            <person name="Lipzen A."/>
            <person name="Chen C."/>
            <person name="Yanf M."/>
            <person name="Daum C."/>
            <person name="Ng V."/>
            <person name="Clum A."/>
            <person name="Steindorff A."/>
            <person name="Ohm R."/>
            <person name="Martin F."/>
            <person name="Silar P."/>
            <person name="Natvig D."/>
            <person name="Lalanne C."/>
            <person name="Gautier V."/>
            <person name="Ament-velasquez S.L."/>
            <person name="Kruys A."/>
            <person name="Hutchinson M.I."/>
            <person name="Powell A.J."/>
            <person name="Barry K."/>
            <person name="Miller A.N."/>
            <person name="Grigoriev I.V."/>
            <person name="Debuchy R."/>
            <person name="Gladieux P."/>
            <person name="Thoren M.H."/>
            <person name="Johannesson H."/>
        </authorList>
    </citation>
    <scope>NUCLEOTIDE SEQUENCE</scope>
    <source>
        <strain evidence="2">SMH3187-1</strain>
    </source>
</reference>
<name>A0AA40EIK8_9PEZI</name>
<evidence type="ECO:0000313" key="3">
    <source>
        <dbReference type="Proteomes" id="UP001172155"/>
    </source>
</evidence>
<dbReference type="EMBL" id="JAUKUD010000007">
    <property type="protein sequence ID" value="KAK0738663.1"/>
    <property type="molecule type" value="Genomic_DNA"/>
</dbReference>
<keyword evidence="3" id="KW-1185">Reference proteome</keyword>
<protein>
    <recommendedName>
        <fullName evidence="4">Histone chaperone domain-containing protein</fullName>
    </recommendedName>
</protein>
<feature type="region of interest" description="Disordered" evidence="1">
    <location>
        <begin position="1"/>
        <end position="106"/>
    </location>
</feature>
<gene>
    <name evidence="2" type="ORF">B0T18DRAFT_422538</name>
</gene>
<evidence type="ECO:0000256" key="1">
    <source>
        <dbReference type="SAM" id="MobiDB-lite"/>
    </source>
</evidence>
<feature type="compositionally biased region" description="Basic and acidic residues" evidence="1">
    <location>
        <begin position="59"/>
        <end position="83"/>
    </location>
</feature>
<feature type="compositionally biased region" description="Acidic residues" evidence="1">
    <location>
        <begin position="97"/>
        <end position="106"/>
    </location>
</feature>
<dbReference type="AlphaFoldDB" id="A0AA40EIK8"/>
<accession>A0AA40EIK8</accession>
<organism evidence="2 3">
    <name type="scientific">Schizothecium vesticola</name>
    <dbReference type="NCBI Taxonomy" id="314040"/>
    <lineage>
        <taxon>Eukaryota</taxon>
        <taxon>Fungi</taxon>
        <taxon>Dikarya</taxon>
        <taxon>Ascomycota</taxon>
        <taxon>Pezizomycotina</taxon>
        <taxon>Sordariomycetes</taxon>
        <taxon>Sordariomycetidae</taxon>
        <taxon>Sordariales</taxon>
        <taxon>Schizotheciaceae</taxon>
        <taxon>Schizothecium</taxon>
    </lineage>
</organism>
<sequence>MSKTAHPYADDKPGAELPEDAPTGQVNDPSYKTSGDETVPVVDDDAPVEDPVGGLGDADSDKQLERDEKEAIDPGNIIKDKSRIGKPGRTLGRYTEPGDEDFGLIE</sequence>
<proteinExistence type="predicted"/>
<evidence type="ECO:0008006" key="4">
    <source>
        <dbReference type="Google" id="ProtNLM"/>
    </source>
</evidence>
<evidence type="ECO:0000313" key="2">
    <source>
        <dbReference type="EMBL" id="KAK0738663.1"/>
    </source>
</evidence>
<dbReference type="Proteomes" id="UP001172155">
    <property type="component" value="Unassembled WGS sequence"/>
</dbReference>
<feature type="compositionally biased region" description="Polar residues" evidence="1">
    <location>
        <begin position="24"/>
        <end position="33"/>
    </location>
</feature>